<accession>A0ABP1QJ53</accession>
<dbReference type="CDD" id="cd00037">
    <property type="entry name" value="CLECT"/>
    <property type="match status" value="1"/>
</dbReference>
<dbReference type="InterPro" id="IPR016186">
    <property type="entry name" value="C-type_lectin-like/link_sf"/>
</dbReference>
<organism evidence="3 4">
    <name type="scientific">Orchesella dallaii</name>
    <dbReference type="NCBI Taxonomy" id="48710"/>
    <lineage>
        <taxon>Eukaryota</taxon>
        <taxon>Metazoa</taxon>
        <taxon>Ecdysozoa</taxon>
        <taxon>Arthropoda</taxon>
        <taxon>Hexapoda</taxon>
        <taxon>Collembola</taxon>
        <taxon>Entomobryomorpha</taxon>
        <taxon>Entomobryoidea</taxon>
        <taxon>Orchesellidae</taxon>
        <taxon>Orchesellinae</taxon>
        <taxon>Orchesella</taxon>
    </lineage>
</organism>
<dbReference type="EMBL" id="CAXLJM020000036">
    <property type="protein sequence ID" value="CAL8105028.1"/>
    <property type="molecule type" value="Genomic_DNA"/>
</dbReference>
<sequence>MSLFSRKLNETGKRALSGVVSGAQLVKVCIVLVGIIGCIGNPVDGRYRCTLKHFIRLGNSCYFLSAEIVSWQEAHFRCRDKGAQLAVLASHYEDSTLRSYLERPEFAQLGRWIGGMWAGKWIWAAQGTNIDSQRSFATTAVYSLEDTDQWMCLYMDPLNRYHWNNENCMRQLHYICEAPLARAITTMSNSTDALTNAEDDHVTNTVHE</sequence>
<dbReference type="SUPFAM" id="SSF56436">
    <property type="entry name" value="C-type lectin-like"/>
    <property type="match status" value="1"/>
</dbReference>
<evidence type="ECO:0000313" key="3">
    <source>
        <dbReference type="EMBL" id="CAL8105028.1"/>
    </source>
</evidence>
<evidence type="ECO:0000256" key="1">
    <source>
        <dbReference type="ARBA" id="ARBA00023157"/>
    </source>
</evidence>
<name>A0ABP1QJ53_9HEXA</name>
<dbReference type="SMART" id="SM00034">
    <property type="entry name" value="CLECT"/>
    <property type="match status" value="1"/>
</dbReference>
<keyword evidence="1" id="KW-1015">Disulfide bond</keyword>
<dbReference type="Pfam" id="PF00059">
    <property type="entry name" value="Lectin_C"/>
    <property type="match status" value="1"/>
</dbReference>
<keyword evidence="4" id="KW-1185">Reference proteome</keyword>
<dbReference type="InterPro" id="IPR051004">
    <property type="entry name" value="DC-SIGN_domain-containing"/>
</dbReference>
<feature type="domain" description="C-type lectin" evidence="2">
    <location>
        <begin position="57"/>
        <end position="177"/>
    </location>
</feature>
<evidence type="ECO:0000313" key="4">
    <source>
        <dbReference type="Proteomes" id="UP001642540"/>
    </source>
</evidence>
<dbReference type="PROSITE" id="PS50041">
    <property type="entry name" value="C_TYPE_LECTIN_2"/>
    <property type="match status" value="1"/>
</dbReference>
<dbReference type="InterPro" id="IPR001304">
    <property type="entry name" value="C-type_lectin-like"/>
</dbReference>
<dbReference type="PANTHER" id="PTHR22802:SF458">
    <property type="entry name" value="C-TYPE LECTIN DOMAIN-CONTAINING PROTEIN"/>
    <property type="match status" value="1"/>
</dbReference>
<dbReference type="InterPro" id="IPR018378">
    <property type="entry name" value="C-type_lectin_CS"/>
</dbReference>
<dbReference type="Proteomes" id="UP001642540">
    <property type="component" value="Unassembled WGS sequence"/>
</dbReference>
<evidence type="ECO:0000259" key="2">
    <source>
        <dbReference type="PROSITE" id="PS50041"/>
    </source>
</evidence>
<dbReference type="PROSITE" id="PS00615">
    <property type="entry name" value="C_TYPE_LECTIN_1"/>
    <property type="match status" value="1"/>
</dbReference>
<comment type="caution">
    <text evidence="3">The sequence shown here is derived from an EMBL/GenBank/DDBJ whole genome shotgun (WGS) entry which is preliminary data.</text>
</comment>
<reference evidence="3 4" key="1">
    <citation type="submission" date="2024-08" db="EMBL/GenBank/DDBJ databases">
        <authorList>
            <person name="Cucini C."/>
            <person name="Frati F."/>
        </authorList>
    </citation>
    <scope>NUCLEOTIDE SEQUENCE [LARGE SCALE GENOMIC DNA]</scope>
</reference>
<protein>
    <recommendedName>
        <fullName evidence="2">C-type lectin domain-containing protein</fullName>
    </recommendedName>
</protein>
<dbReference type="Gene3D" id="3.10.100.10">
    <property type="entry name" value="Mannose-Binding Protein A, subunit A"/>
    <property type="match status" value="1"/>
</dbReference>
<dbReference type="InterPro" id="IPR016187">
    <property type="entry name" value="CTDL_fold"/>
</dbReference>
<gene>
    <name evidence="3" type="ORF">ODALV1_LOCUS11934</name>
</gene>
<proteinExistence type="predicted"/>
<dbReference type="PANTHER" id="PTHR22802">
    <property type="entry name" value="C-TYPE LECTIN SUPERFAMILY MEMBER"/>
    <property type="match status" value="1"/>
</dbReference>